<organism evidence="1">
    <name type="scientific">mine drainage metagenome</name>
    <dbReference type="NCBI Taxonomy" id="410659"/>
    <lineage>
        <taxon>unclassified sequences</taxon>
        <taxon>metagenomes</taxon>
        <taxon>ecological metagenomes</taxon>
    </lineage>
</organism>
<proteinExistence type="predicted"/>
<name>A0A1J5RRS9_9ZZZZ</name>
<reference evidence="1" key="1">
    <citation type="submission" date="2016-10" db="EMBL/GenBank/DDBJ databases">
        <title>Sequence of Gallionella enrichment culture.</title>
        <authorList>
            <person name="Poehlein A."/>
            <person name="Muehling M."/>
            <person name="Daniel R."/>
        </authorList>
    </citation>
    <scope>NUCLEOTIDE SEQUENCE</scope>
</reference>
<dbReference type="EMBL" id="MLJW01000111">
    <property type="protein sequence ID" value="OIQ99008.1"/>
    <property type="molecule type" value="Genomic_DNA"/>
</dbReference>
<protein>
    <submittedName>
        <fullName evidence="1">Uncharacterized protein</fullName>
    </submittedName>
</protein>
<gene>
    <name evidence="1" type="ORF">GALL_189200</name>
</gene>
<evidence type="ECO:0000313" key="1">
    <source>
        <dbReference type="EMBL" id="OIQ99008.1"/>
    </source>
</evidence>
<dbReference type="AlphaFoldDB" id="A0A1J5RRS9"/>
<comment type="caution">
    <text evidence="1">The sequence shown here is derived from an EMBL/GenBank/DDBJ whole genome shotgun (WGS) entry which is preliminary data.</text>
</comment>
<accession>A0A1J5RRS9</accession>
<sequence length="46" mass="5220">MRFQVSYKGLQQYVGSLFCATSYLEKQWGSVVKAYELGVKLVLVSD</sequence>